<dbReference type="GO" id="GO:0003677">
    <property type="term" value="F:DNA binding"/>
    <property type="evidence" value="ECO:0007669"/>
    <property type="project" value="InterPro"/>
</dbReference>
<dbReference type="InterPro" id="IPR044210">
    <property type="entry name" value="Tfc3-like"/>
</dbReference>
<comment type="caution">
    <text evidence="2">The sequence shown here is derived from an EMBL/GenBank/DDBJ whole genome shotgun (WGS) entry which is preliminary data.</text>
</comment>
<dbReference type="GO" id="GO:0000127">
    <property type="term" value="C:transcription factor TFIIIC complex"/>
    <property type="evidence" value="ECO:0007669"/>
    <property type="project" value="InterPro"/>
</dbReference>
<dbReference type="Proteomes" id="UP000193685">
    <property type="component" value="Unassembled WGS sequence"/>
</dbReference>
<reference evidence="2 3" key="1">
    <citation type="submission" date="2016-07" db="EMBL/GenBank/DDBJ databases">
        <title>Pervasive Adenine N6-methylation of Active Genes in Fungi.</title>
        <authorList>
            <consortium name="DOE Joint Genome Institute"/>
            <person name="Mondo S.J."/>
            <person name="Dannebaum R.O."/>
            <person name="Kuo R.C."/>
            <person name="Labutti K."/>
            <person name="Haridas S."/>
            <person name="Kuo A."/>
            <person name="Salamov A."/>
            <person name="Ahrendt S.R."/>
            <person name="Lipzen A."/>
            <person name="Sullivan W."/>
            <person name="Andreopoulos W.B."/>
            <person name="Clum A."/>
            <person name="Lindquist E."/>
            <person name="Daum C."/>
            <person name="Ramamoorthy G.K."/>
            <person name="Gryganskyi A."/>
            <person name="Culley D."/>
            <person name="Magnuson J.K."/>
            <person name="James T.Y."/>
            <person name="O'Malley M.A."/>
            <person name="Stajich J.E."/>
            <person name="Spatafora J.W."/>
            <person name="Visel A."/>
            <person name="Grigoriev I.V."/>
        </authorList>
    </citation>
    <scope>NUCLEOTIDE SEQUENCE [LARGE SCALE GENOMIC DNA]</scope>
    <source>
        <strain evidence="2 3">12-1054</strain>
    </source>
</reference>
<evidence type="ECO:0000313" key="2">
    <source>
        <dbReference type="EMBL" id="ORY86081.1"/>
    </source>
</evidence>
<dbReference type="AlphaFoldDB" id="A0A1Y2FQ06"/>
<evidence type="ECO:0000259" key="1">
    <source>
        <dbReference type="Pfam" id="PF23704"/>
    </source>
</evidence>
<dbReference type="OrthoDB" id="68020at2759"/>
<dbReference type="InterPro" id="IPR056428">
    <property type="entry name" value="WH_GTF3C1"/>
</dbReference>
<proteinExistence type="predicted"/>
<keyword evidence="3" id="KW-1185">Reference proteome</keyword>
<feature type="domain" description="General transcription factor 3C polypeptide 1 winged-helix" evidence="1">
    <location>
        <begin position="1"/>
        <end position="67"/>
    </location>
</feature>
<dbReference type="GeneID" id="63782971"/>
<evidence type="ECO:0000313" key="3">
    <source>
        <dbReference type="Proteomes" id="UP000193685"/>
    </source>
</evidence>
<dbReference type="Pfam" id="PF23704">
    <property type="entry name" value="WHD_GTF3C1_N"/>
    <property type="match status" value="1"/>
</dbReference>
<dbReference type="EMBL" id="MCFI01000003">
    <property type="protein sequence ID" value="ORY86081.1"/>
    <property type="molecule type" value="Genomic_DNA"/>
</dbReference>
<name>A0A1Y2FQ06_PROLT</name>
<sequence>MDDCLDYVVQQVALDGITGASLPRLWTFVSDFFRQQGQGMCVDGALKRFLWVRLARRQGINVWLAQQDGIRRLENDTDVLDALDADGAMVPSAGFKRMRCHVKTSQLNYRSQNRSLFCCRIYRGLGRPACRDRSSAG</sequence>
<accession>A0A1Y2FQ06</accession>
<dbReference type="PANTHER" id="PTHR15180:SF1">
    <property type="entry name" value="GENERAL TRANSCRIPTION FACTOR 3C POLYPEPTIDE 1"/>
    <property type="match status" value="1"/>
</dbReference>
<protein>
    <recommendedName>
        <fullName evidence="1">General transcription factor 3C polypeptide 1 winged-helix domain-containing protein</fullName>
    </recommendedName>
</protein>
<dbReference type="GO" id="GO:0042791">
    <property type="term" value="P:5S class rRNA transcription by RNA polymerase III"/>
    <property type="evidence" value="ECO:0007669"/>
    <property type="project" value="TreeGrafter"/>
</dbReference>
<dbReference type="RefSeq" id="XP_040727263.1">
    <property type="nucleotide sequence ID" value="XM_040866372.1"/>
</dbReference>
<organism evidence="2 3">
    <name type="scientific">Protomyces lactucae-debilis</name>
    <dbReference type="NCBI Taxonomy" id="2754530"/>
    <lineage>
        <taxon>Eukaryota</taxon>
        <taxon>Fungi</taxon>
        <taxon>Dikarya</taxon>
        <taxon>Ascomycota</taxon>
        <taxon>Taphrinomycotina</taxon>
        <taxon>Taphrinomycetes</taxon>
        <taxon>Taphrinales</taxon>
        <taxon>Protomycetaceae</taxon>
        <taxon>Protomyces</taxon>
    </lineage>
</organism>
<dbReference type="GO" id="GO:0006384">
    <property type="term" value="P:transcription initiation at RNA polymerase III promoter"/>
    <property type="evidence" value="ECO:0007669"/>
    <property type="project" value="InterPro"/>
</dbReference>
<gene>
    <name evidence="2" type="ORF">BCR37DRAFT_203935</name>
</gene>
<dbReference type="PANTHER" id="PTHR15180">
    <property type="entry name" value="GENERAL TRANSCRIPTION FACTOR 3C POLYPEPTIDE 1"/>
    <property type="match status" value="1"/>
</dbReference>